<sequence>SPAQATPTISLSTLEAQATTVPIISQAESELRHANDNEGK</sequence>
<proteinExistence type="predicted"/>
<dbReference type="EMBL" id="CAJOBP010071402">
    <property type="protein sequence ID" value="CAF4884356.1"/>
    <property type="molecule type" value="Genomic_DNA"/>
</dbReference>
<evidence type="ECO:0000313" key="1">
    <source>
        <dbReference type="EMBL" id="CAF4884356.1"/>
    </source>
</evidence>
<name>A0A821U5I1_9BILA</name>
<comment type="caution">
    <text evidence="1">The sequence shown here is derived from an EMBL/GenBank/DDBJ whole genome shotgun (WGS) entry which is preliminary data.</text>
</comment>
<gene>
    <name evidence="1" type="ORF">UJA718_LOCUS44831</name>
</gene>
<evidence type="ECO:0000313" key="2">
    <source>
        <dbReference type="Proteomes" id="UP000663873"/>
    </source>
</evidence>
<protein>
    <submittedName>
        <fullName evidence="1">Uncharacterized protein</fullName>
    </submittedName>
</protein>
<organism evidence="1 2">
    <name type="scientific">Rotaria socialis</name>
    <dbReference type="NCBI Taxonomy" id="392032"/>
    <lineage>
        <taxon>Eukaryota</taxon>
        <taxon>Metazoa</taxon>
        <taxon>Spiralia</taxon>
        <taxon>Gnathifera</taxon>
        <taxon>Rotifera</taxon>
        <taxon>Eurotatoria</taxon>
        <taxon>Bdelloidea</taxon>
        <taxon>Philodinida</taxon>
        <taxon>Philodinidae</taxon>
        <taxon>Rotaria</taxon>
    </lineage>
</organism>
<feature type="non-terminal residue" evidence="1">
    <location>
        <position position="1"/>
    </location>
</feature>
<reference evidence="1" key="1">
    <citation type="submission" date="2021-02" db="EMBL/GenBank/DDBJ databases">
        <authorList>
            <person name="Nowell W R."/>
        </authorList>
    </citation>
    <scope>NUCLEOTIDE SEQUENCE</scope>
</reference>
<accession>A0A821U5I1</accession>
<dbReference type="Proteomes" id="UP000663873">
    <property type="component" value="Unassembled WGS sequence"/>
</dbReference>
<dbReference type="AlphaFoldDB" id="A0A821U5I1"/>
<keyword evidence="2" id="KW-1185">Reference proteome</keyword>